<dbReference type="PROSITE" id="PS51186">
    <property type="entry name" value="GNAT"/>
    <property type="match status" value="1"/>
</dbReference>
<keyword evidence="3" id="KW-1185">Reference proteome</keyword>
<dbReference type="Pfam" id="PF13527">
    <property type="entry name" value="Acetyltransf_9"/>
    <property type="match status" value="1"/>
</dbReference>
<dbReference type="Gene3D" id="3.40.630.30">
    <property type="match status" value="1"/>
</dbReference>
<sequence length="176" mass="19761">MAAELSLQICKSADLTPDVGQAILAMCSLAYDEDFAPYLKYANPVHVLAWLDAELVSHAMWVERWLQIGDEAPRRTAYIEAVATHPDYQKRGYASHVLRHLATAIDDFELAALSPSDAAFYQRLGWELWRGPLAMRTEQGLAPTPEEEVMILRLPKTGPLDLAAPISVEWREGEVW</sequence>
<dbReference type="EMBL" id="LGKP01000021">
    <property type="protein sequence ID" value="KPL86729.1"/>
    <property type="molecule type" value="Genomic_DNA"/>
</dbReference>
<evidence type="ECO:0000313" key="3">
    <source>
        <dbReference type="Proteomes" id="UP000050277"/>
    </source>
</evidence>
<gene>
    <name evidence="2" type="ORF">SE18_12215</name>
</gene>
<evidence type="ECO:0000313" key="2">
    <source>
        <dbReference type="EMBL" id="KPL86729.1"/>
    </source>
</evidence>
<proteinExistence type="predicted"/>
<evidence type="ECO:0000259" key="1">
    <source>
        <dbReference type="PROSITE" id="PS51186"/>
    </source>
</evidence>
<dbReference type="GO" id="GO:0016747">
    <property type="term" value="F:acyltransferase activity, transferring groups other than amino-acyl groups"/>
    <property type="evidence" value="ECO:0007669"/>
    <property type="project" value="InterPro"/>
</dbReference>
<protein>
    <submittedName>
        <fullName evidence="2">GCN5 family acetyltransferase</fullName>
    </submittedName>
</protein>
<comment type="caution">
    <text evidence="2">The sequence shown here is derived from an EMBL/GenBank/DDBJ whole genome shotgun (WGS) entry which is preliminary data.</text>
</comment>
<reference evidence="2 3" key="1">
    <citation type="submission" date="2015-07" db="EMBL/GenBank/DDBJ databases">
        <title>Whole genome sequence of Herpetosiphon geysericola DSM 7119.</title>
        <authorList>
            <person name="Hemp J."/>
            <person name="Ward L.M."/>
            <person name="Pace L.A."/>
            <person name="Fischer W.W."/>
        </authorList>
    </citation>
    <scope>NUCLEOTIDE SEQUENCE [LARGE SCALE GENOMIC DNA]</scope>
    <source>
        <strain evidence="2 3">DSM 7119</strain>
    </source>
</reference>
<dbReference type="AlphaFoldDB" id="A0A0P6Y9S1"/>
<dbReference type="STRING" id="70996.SE18_12215"/>
<keyword evidence="2" id="KW-0808">Transferase</keyword>
<dbReference type="CDD" id="cd04301">
    <property type="entry name" value="NAT_SF"/>
    <property type="match status" value="1"/>
</dbReference>
<dbReference type="InterPro" id="IPR016181">
    <property type="entry name" value="Acyl_CoA_acyltransferase"/>
</dbReference>
<name>A0A0P6Y9S1_9CHLR</name>
<organism evidence="2 3">
    <name type="scientific">Herpetosiphon geysericola</name>
    <dbReference type="NCBI Taxonomy" id="70996"/>
    <lineage>
        <taxon>Bacteria</taxon>
        <taxon>Bacillati</taxon>
        <taxon>Chloroflexota</taxon>
        <taxon>Chloroflexia</taxon>
        <taxon>Herpetosiphonales</taxon>
        <taxon>Herpetosiphonaceae</taxon>
        <taxon>Herpetosiphon</taxon>
    </lineage>
</organism>
<dbReference type="SUPFAM" id="SSF55729">
    <property type="entry name" value="Acyl-CoA N-acyltransferases (Nat)"/>
    <property type="match status" value="1"/>
</dbReference>
<dbReference type="RefSeq" id="WP_054534736.1">
    <property type="nucleotide sequence ID" value="NZ_LGKP01000021.1"/>
</dbReference>
<dbReference type="Proteomes" id="UP000050277">
    <property type="component" value="Unassembled WGS sequence"/>
</dbReference>
<dbReference type="OrthoDB" id="9799092at2"/>
<dbReference type="InterPro" id="IPR000182">
    <property type="entry name" value="GNAT_dom"/>
</dbReference>
<feature type="domain" description="N-acetyltransferase" evidence="1">
    <location>
        <begin position="10"/>
        <end position="155"/>
    </location>
</feature>
<accession>A0A0P6Y9S1</accession>